<comment type="caution">
    <text evidence="1">The sequence shown here is derived from an EMBL/GenBank/DDBJ whole genome shotgun (WGS) entry which is preliminary data.</text>
</comment>
<evidence type="ECO:0000313" key="2">
    <source>
        <dbReference type="Proteomes" id="UP001595872"/>
    </source>
</evidence>
<dbReference type="EMBL" id="JBHSIT010000012">
    <property type="protein sequence ID" value="MFC4912563.1"/>
    <property type="molecule type" value="Genomic_DNA"/>
</dbReference>
<organism evidence="1 2">
    <name type="scientific">Actinomadura gamaensis</name>
    <dbReference type="NCBI Taxonomy" id="1763541"/>
    <lineage>
        <taxon>Bacteria</taxon>
        <taxon>Bacillati</taxon>
        <taxon>Actinomycetota</taxon>
        <taxon>Actinomycetes</taxon>
        <taxon>Streptosporangiales</taxon>
        <taxon>Thermomonosporaceae</taxon>
        <taxon>Actinomadura</taxon>
    </lineage>
</organism>
<name>A0ABV9UAJ5_9ACTN</name>
<reference evidence="2" key="1">
    <citation type="journal article" date="2019" name="Int. J. Syst. Evol. Microbiol.">
        <title>The Global Catalogue of Microorganisms (GCM) 10K type strain sequencing project: providing services to taxonomists for standard genome sequencing and annotation.</title>
        <authorList>
            <consortium name="The Broad Institute Genomics Platform"/>
            <consortium name="The Broad Institute Genome Sequencing Center for Infectious Disease"/>
            <person name="Wu L."/>
            <person name="Ma J."/>
        </authorList>
    </citation>
    <scope>NUCLEOTIDE SEQUENCE [LARGE SCALE GENOMIC DNA]</scope>
    <source>
        <strain evidence="2">KLKA75</strain>
    </source>
</reference>
<dbReference type="Proteomes" id="UP001595872">
    <property type="component" value="Unassembled WGS sequence"/>
</dbReference>
<evidence type="ECO:0000313" key="1">
    <source>
        <dbReference type="EMBL" id="MFC4912563.1"/>
    </source>
</evidence>
<sequence>MSIPCPVTGCGRPTRGATICGACAADLARALASVPWLDRQLDLVLARQTRIGSRGPRPAETPLPYAPHATEAREVLRSTLAAWVDELLPVLPRRDPGPVCADCAHPSCRYRAPGRTLPGMAWWFQARVDHLVRHPEAEELRDEIMAAVWAAQRVVDRPADRRYVGQCGADLDGSDCEADLYARPNAATVTCPACDTRWDVRWRRERLLAAAEDTLATAADLARALTGLGHEVTPEMIRGYAHRGQLVPHGRDARGRPLYRLGDVADAVAAAAARRAERSA</sequence>
<protein>
    <submittedName>
        <fullName evidence="1">Uncharacterized protein</fullName>
    </submittedName>
</protein>
<proteinExistence type="predicted"/>
<gene>
    <name evidence="1" type="ORF">ACFPCY_35050</name>
</gene>
<keyword evidence="2" id="KW-1185">Reference proteome</keyword>
<dbReference type="RefSeq" id="WP_378262594.1">
    <property type="nucleotide sequence ID" value="NZ_JBHSIT010000012.1"/>
</dbReference>
<accession>A0ABV9UAJ5</accession>